<keyword evidence="2" id="KW-0812">Transmembrane</keyword>
<sequence>MRPIITTQPGFQPPQSGWMPLPQGFEEVPTGLEYLTYLDTVMIHNIRDPIGDRNKKYKLKNSNGEQVLFAFQKLNGFITCDIHFINGQGIEVLTMKRETKYFLEGCYGWGSTIGCHPFECTIRIPSMGPPWIIRQRPQLKTTSYDVLDGDENAIFQIDGPCCCRLLGCKDMEFQIRKSNEMIGEITRKWTGFTAQVDHGLYSVTFSSGLDVISKALLLSAAIFIVGLGYCSFDYCLFFQDISEFPESQNRYR</sequence>
<protein>
    <recommendedName>
        <fullName evidence="2">Phospholipid scramblase</fullName>
    </recommendedName>
</protein>
<keyword evidence="3" id="KW-1185">Reference proteome</keyword>
<comment type="function">
    <text evidence="2">May mediate accelerated ATP-independent bidirectional transbilayer migration of phospholipids upon binding calcium ions that results in a loss of phospholipid asymmetry in the plasma membrane.</text>
</comment>
<accession>A0A1I7TU51</accession>
<organism evidence="3 4">
    <name type="scientific">Caenorhabditis tropicalis</name>
    <dbReference type="NCBI Taxonomy" id="1561998"/>
    <lineage>
        <taxon>Eukaryota</taxon>
        <taxon>Metazoa</taxon>
        <taxon>Ecdysozoa</taxon>
        <taxon>Nematoda</taxon>
        <taxon>Chromadorea</taxon>
        <taxon>Rhabditida</taxon>
        <taxon>Rhabditina</taxon>
        <taxon>Rhabditomorpha</taxon>
        <taxon>Rhabditoidea</taxon>
        <taxon>Rhabditidae</taxon>
        <taxon>Peloderinae</taxon>
        <taxon>Caenorhabditis</taxon>
    </lineage>
</organism>
<dbReference type="InterPro" id="IPR005552">
    <property type="entry name" value="Scramblase"/>
</dbReference>
<dbReference type="GO" id="GO:0017128">
    <property type="term" value="F:phospholipid scramblase activity"/>
    <property type="evidence" value="ECO:0007669"/>
    <property type="project" value="InterPro"/>
</dbReference>
<dbReference type="SUPFAM" id="SSF54518">
    <property type="entry name" value="Tubby C-terminal domain-like"/>
    <property type="match status" value="1"/>
</dbReference>
<dbReference type="GO" id="GO:0005886">
    <property type="term" value="C:plasma membrane"/>
    <property type="evidence" value="ECO:0007669"/>
    <property type="project" value="TreeGrafter"/>
</dbReference>
<feature type="transmembrane region" description="Helical" evidence="2">
    <location>
        <begin position="215"/>
        <end position="237"/>
    </location>
</feature>
<dbReference type="Pfam" id="PF03803">
    <property type="entry name" value="Scramblase"/>
    <property type="match status" value="1"/>
</dbReference>
<comment type="cofactor">
    <cofactor evidence="2">
        <name>Ca(2+)</name>
        <dbReference type="ChEBI" id="CHEBI:29108"/>
    </cofactor>
</comment>
<dbReference type="InterPro" id="IPR025659">
    <property type="entry name" value="Tubby-like_C"/>
</dbReference>
<evidence type="ECO:0000313" key="3">
    <source>
        <dbReference type="Proteomes" id="UP000095282"/>
    </source>
</evidence>
<keyword evidence="2" id="KW-0106">Calcium</keyword>
<dbReference type="AlphaFoldDB" id="A0A1I7TU51"/>
<proteinExistence type="inferred from homology"/>
<dbReference type="Proteomes" id="UP000095282">
    <property type="component" value="Unplaced"/>
</dbReference>
<reference evidence="4" key="1">
    <citation type="submission" date="2016-11" db="UniProtKB">
        <authorList>
            <consortium name="WormBaseParasite"/>
        </authorList>
    </citation>
    <scope>IDENTIFICATION</scope>
</reference>
<dbReference type="PANTHER" id="PTHR23248">
    <property type="entry name" value="PHOSPHOLIPID SCRAMBLASE-RELATED"/>
    <property type="match status" value="1"/>
</dbReference>
<keyword evidence="2" id="KW-0472">Membrane</keyword>
<dbReference type="WBParaSite" id="Csp11.Scaffold629.g11806.t2">
    <property type="protein sequence ID" value="Csp11.Scaffold629.g11806.t2"/>
    <property type="gene ID" value="Csp11.Scaffold629.g11806"/>
</dbReference>
<evidence type="ECO:0000256" key="2">
    <source>
        <dbReference type="RuleBase" id="RU363116"/>
    </source>
</evidence>
<keyword evidence="2" id="KW-0564">Palmitate</keyword>
<evidence type="ECO:0000313" key="4">
    <source>
        <dbReference type="WBParaSite" id="Csp11.Scaffold629.g11806.t2"/>
    </source>
</evidence>
<name>A0A1I7TU51_9PELO</name>
<keyword evidence="2" id="KW-1133">Transmembrane helix</keyword>
<keyword evidence="2" id="KW-0449">Lipoprotein</keyword>
<evidence type="ECO:0000256" key="1">
    <source>
        <dbReference type="ARBA" id="ARBA00005350"/>
    </source>
</evidence>
<dbReference type="STRING" id="1561998.A0A1I7TU51"/>
<comment type="similarity">
    <text evidence="1 2">Belongs to the phospholipid scramblase family.</text>
</comment>
<dbReference type="PANTHER" id="PTHR23248:SF63">
    <property type="entry name" value="PHOSPHOLIPID SCRAMBLASE"/>
    <property type="match status" value="1"/>
</dbReference>